<accession>A0ABS2U2C8</accession>
<comment type="similarity">
    <text evidence="1">Belongs to the CdaR family.</text>
</comment>
<gene>
    <name evidence="5" type="ORF">ITX44_33380</name>
</gene>
<dbReference type="InterPro" id="IPR041522">
    <property type="entry name" value="CdaR_GGDEF"/>
</dbReference>
<feature type="region of interest" description="Disordered" evidence="2">
    <location>
        <begin position="34"/>
        <end position="53"/>
    </location>
</feature>
<evidence type="ECO:0000256" key="2">
    <source>
        <dbReference type="SAM" id="MobiDB-lite"/>
    </source>
</evidence>
<evidence type="ECO:0000256" key="1">
    <source>
        <dbReference type="ARBA" id="ARBA00006754"/>
    </source>
</evidence>
<feature type="compositionally biased region" description="Gly residues" evidence="2">
    <location>
        <begin position="42"/>
        <end position="51"/>
    </location>
</feature>
<organism evidence="5 6">
    <name type="scientific">Actinacidiphila acididurans</name>
    <dbReference type="NCBI Taxonomy" id="2784346"/>
    <lineage>
        <taxon>Bacteria</taxon>
        <taxon>Bacillati</taxon>
        <taxon>Actinomycetota</taxon>
        <taxon>Actinomycetes</taxon>
        <taxon>Kitasatosporales</taxon>
        <taxon>Streptomycetaceae</taxon>
        <taxon>Actinacidiphila</taxon>
    </lineage>
</organism>
<dbReference type="InterPro" id="IPR042070">
    <property type="entry name" value="PucR_C-HTH_sf"/>
</dbReference>
<feature type="domain" description="CdaR GGDEF-like" evidence="4">
    <location>
        <begin position="160"/>
        <end position="272"/>
    </location>
</feature>
<dbReference type="PANTHER" id="PTHR33744">
    <property type="entry name" value="CARBOHYDRATE DIACID REGULATOR"/>
    <property type="match status" value="1"/>
</dbReference>
<reference evidence="5 6" key="1">
    <citation type="submission" date="2021-01" db="EMBL/GenBank/DDBJ databases">
        <title>Streptomyces acididurans sp. nov., isolated from a peat swamp forest soil.</title>
        <authorList>
            <person name="Chantavorakit T."/>
            <person name="Duangmal K."/>
        </authorList>
    </citation>
    <scope>NUCLEOTIDE SEQUENCE [LARGE SCALE GENOMIC DNA]</scope>
    <source>
        <strain evidence="5 6">KK5PA1</strain>
    </source>
</reference>
<proteinExistence type="inferred from homology"/>
<evidence type="ECO:0000313" key="5">
    <source>
        <dbReference type="EMBL" id="MBM9509356.1"/>
    </source>
</evidence>
<dbReference type="Proteomes" id="UP000749040">
    <property type="component" value="Unassembled WGS sequence"/>
</dbReference>
<dbReference type="PANTHER" id="PTHR33744:SF1">
    <property type="entry name" value="DNA-BINDING TRANSCRIPTIONAL ACTIVATOR ADER"/>
    <property type="match status" value="1"/>
</dbReference>
<dbReference type="Gene3D" id="1.10.10.2840">
    <property type="entry name" value="PucR C-terminal helix-turn-helix domain"/>
    <property type="match status" value="1"/>
</dbReference>
<keyword evidence="6" id="KW-1185">Reference proteome</keyword>
<evidence type="ECO:0000259" key="3">
    <source>
        <dbReference type="Pfam" id="PF13556"/>
    </source>
</evidence>
<comment type="caution">
    <text evidence="5">The sequence shown here is derived from an EMBL/GenBank/DDBJ whole genome shotgun (WGS) entry which is preliminary data.</text>
</comment>
<name>A0ABS2U2C8_9ACTN</name>
<dbReference type="Pfam" id="PF13556">
    <property type="entry name" value="HTH_30"/>
    <property type="match status" value="1"/>
</dbReference>
<evidence type="ECO:0000259" key="4">
    <source>
        <dbReference type="Pfam" id="PF17853"/>
    </source>
</evidence>
<dbReference type="Pfam" id="PF17853">
    <property type="entry name" value="GGDEF_2"/>
    <property type="match status" value="1"/>
</dbReference>
<evidence type="ECO:0000313" key="6">
    <source>
        <dbReference type="Proteomes" id="UP000749040"/>
    </source>
</evidence>
<sequence>MPRCWGTSRIPGPAGGGLVRAGWGSACCRGRDGRRGRKRELGTGGAGAGTGGEDEAWWGRALEEVGRSGRRLRREELEALRDYGDRAAEKGRGLAELVDERLAGAGRVWAGQPVDAASMAALRAAVAALAEGHSRAYRERLRREETGRREFVADLLSSRSDLGRLAEHAERFGLNLACAHVVAVAEGDGYDLDDPPVRALERQLLGRFGEEEVLLAVKHGRLVCIVPSGPGEDTAVKAFAELTQGRRVVVGRPHSGPSGVVRSYEEARTALEQAAQLGLPGHLLHAADLLVLPVLLRDRDALEDLVRSVLGPLQNARGGAGPLLETLTAYADSRYVSAEAARRLGLSVRALAYRVERVVRLTGLDPDDALQRYTLETAVFGARLLGWLDHPPVT</sequence>
<dbReference type="EMBL" id="JADKYB010000025">
    <property type="protein sequence ID" value="MBM9509356.1"/>
    <property type="molecule type" value="Genomic_DNA"/>
</dbReference>
<dbReference type="InterPro" id="IPR051448">
    <property type="entry name" value="CdaR-like_regulators"/>
</dbReference>
<protein>
    <submittedName>
        <fullName evidence="5">Helix-turn-helix domain-containing protein</fullName>
    </submittedName>
</protein>
<feature type="domain" description="PucR C-terminal helix-turn-helix" evidence="3">
    <location>
        <begin position="323"/>
        <end position="378"/>
    </location>
</feature>
<dbReference type="InterPro" id="IPR025736">
    <property type="entry name" value="PucR_C-HTH_dom"/>
</dbReference>